<evidence type="ECO:0000313" key="12">
    <source>
        <dbReference type="Proteomes" id="UP000199159"/>
    </source>
</evidence>
<keyword evidence="6" id="KW-0145">Chemotaxis</keyword>
<dbReference type="GO" id="GO:0005886">
    <property type="term" value="C:plasma membrane"/>
    <property type="evidence" value="ECO:0007669"/>
    <property type="project" value="UniProtKB-SubCell"/>
</dbReference>
<keyword evidence="9" id="KW-0472">Membrane</keyword>
<evidence type="ECO:0000256" key="1">
    <source>
        <dbReference type="ARBA" id="ARBA00004413"/>
    </source>
</evidence>
<keyword evidence="11" id="KW-0966">Cell projection</keyword>
<dbReference type="GO" id="GO:0015031">
    <property type="term" value="P:protein transport"/>
    <property type="evidence" value="ECO:0007669"/>
    <property type="project" value="UniProtKB-KW"/>
</dbReference>
<evidence type="ECO:0000256" key="4">
    <source>
        <dbReference type="ARBA" id="ARBA00022448"/>
    </source>
</evidence>
<dbReference type="NCBIfam" id="TIGR02473">
    <property type="entry name" value="flagell_FliJ"/>
    <property type="match status" value="1"/>
</dbReference>
<dbReference type="GO" id="GO:0009288">
    <property type="term" value="C:bacterial-type flagellum"/>
    <property type="evidence" value="ECO:0007669"/>
    <property type="project" value="InterPro"/>
</dbReference>
<organism evidence="11 12">
    <name type="scientific">Litchfieldia salsa</name>
    <dbReference type="NCBI Taxonomy" id="930152"/>
    <lineage>
        <taxon>Bacteria</taxon>
        <taxon>Bacillati</taxon>
        <taxon>Bacillota</taxon>
        <taxon>Bacilli</taxon>
        <taxon>Bacillales</taxon>
        <taxon>Bacillaceae</taxon>
        <taxon>Litchfieldia</taxon>
    </lineage>
</organism>
<keyword evidence="5" id="KW-1003">Cell membrane</keyword>
<gene>
    <name evidence="11" type="ORF">SAMN05216565_10279</name>
</gene>
<proteinExistence type="inferred from homology"/>
<keyword evidence="10" id="KW-1006">Bacterial flagellum protein export</keyword>
<evidence type="ECO:0000256" key="7">
    <source>
        <dbReference type="ARBA" id="ARBA00022795"/>
    </source>
</evidence>
<accession>A0A1H0R7J4</accession>
<dbReference type="STRING" id="930152.SAMN05216565_10279"/>
<sequence>MGMNGQSNFQKLIKIKESEKNQILAEYQSSVSDFETVAEQLYTFMKKKEDLEFEQQQKLSLGLSIYEMRHQQSFITNLDHTISYYQKLVMKARNKMQYVQEKLLEKNIEVKKYETIQEKRHKAFLDSIQVFETKFLDEISIQQYINRGN</sequence>
<dbReference type="Pfam" id="PF02050">
    <property type="entry name" value="FliJ"/>
    <property type="match status" value="1"/>
</dbReference>
<keyword evidence="7" id="KW-1005">Bacterial flagellum biogenesis</keyword>
<dbReference type="AlphaFoldDB" id="A0A1H0R7J4"/>
<dbReference type="GO" id="GO:0006935">
    <property type="term" value="P:chemotaxis"/>
    <property type="evidence" value="ECO:0007669"/>
    <property type="project" value="UniProtKB-KW"/>
</dbReference>
<evidence type="ECO:0000256" key="5">
    <source>
        <dbReference type="ARBA" id="ARBA00022475"/>
    </source>
</evidence>
<dbReference type="InterPro" id="IPR012823">
    <property type="entry name" value="Flagell_FliJ"/>
</dbReference>
<keyword evidence="4" id="KW-0813">Transport</keyword>
<keyword evidence="12" id="KW-1185">Reference proteome</keyword>
<reference evidence="12" key="1">
    <citation type="submission" date="2016-10" db="EMBL/GenBank/DDBJ databases">
        <authorList>
            <person name="Varghese N."/>
            <person name="Submissions S."/>
        </authorList>
    </citation>
    <scope>NUCLEOTIDE SEQUENCE [LARGE SCALE GENOMIC DNA]</scope>
    <source>
        <strain evidence="12">IBRC-M10078</strain>
    </source>
</reference>
<evidence type="ECO:0000256" key="2">
    <source>
        <dbReference type="ARBA" id="ARBA00010004"/>
    </source>
</evidence>
<dbReference type="Proteomes" id="UP000199159">
    <property type="component" value="Unassembled WGS sequence"/>
</dbReference>
<keyword evidence="11" id="KW-0282">Flagellum</keyword>
<evidence type="ECO:0000313" key="11">
    <source>
        <dbReference type="EMBL" id="SDP25410.1"/>
    </source>
</evidence>
<dbReference type="GO" id="GO:0044781">
    <property type="term" value="P:bacterial-type flagellum organization"/>
    <property type="evidence" value="ECO:0007669"/>
    <property type="project" value="UniProtKB-KW"/>
</dbReference>
<evidence type="ECO:0000256" key="8">
    <source>
        <dbReference type="ARBA" id="ARBA00022927"/>
    </source>
</evidence>
<dbReference type="InterPro" id="IPR053716">
    <property type="entry name" value="Flag_assembly_chemotaxis_eff"/>
</dbReference>
<dbReference type="GO" id="GO:0071973">
    <property type="term" value="P:bacterial-type flagellum-dependent cell motility"/>
    <property type="evidence" value="ECO:0007669"/>
    <property type="project" value="InterPro"/>
</dbReference>
<name>A0A1H0R7J4_9BACI</name>
<protein>
    <recommendedName>
        <fullName evidence="3">Flagellar FliJ protein</fullName>
    </recommendedName>
</protein>
<keyword evidence="8" id="KW-0653">Protein transport</keyword>
<evidence type="ECO:0000256" key="9">
    <source>
        <dbReference type="ARBA" id="ARBA00023136"/>
    </source>
</evidence>
<dbReference type="EMBL" id="FNJU01000002">
    <property type="protein sequence ID" value="SDP25410.1"/>
    <property type="molecule type" value="Genomic_DNA"/>
</dbReference>
<comment type="subcellular location">
    <subcellularLocation>
        <location evidence="1">Cell membrane</location>
        <topology evidence="1">Peripheral membrane protein</topology>
        <orientation evidence="1">Cytoplasmic side</orientation>
    </subcellularLocation>
</comment>
<evidence type="ECO:0000256" key="3">
    <source>
        <dbReference type="ARBA" id="ARBA00020392"/>
    </source>
</evidence>
<comment type="similarity">
    <text evidence="2">Belongs to the FliJ family.</text>
</comment>
<evidence type="ECO:0000256" key="10">
    <source>
        <dbReference type="ARBA" id="ARBA00023225"/>
    </source>
</evidence>
<evidence type="ECO:0000256" key="6">
    <source>
        <dbReference type="ARBA" id="ARBA00022500"/>
    </source>
</evidence>
<dbReference type="Gene3D" id="1.10.287.1700">
    <property type="match status" value="1"/>
</dbReference>
<keyword evidence="11" id="KW-0969">Cilium</keyword>